<feature type="compositionally biased region" description="Polar residues" evidence="14">
    <location>
        <begin position="124"/>
        <end position="137"/>
    </location>
</feature>
<evidence type="ECO:0000256" key="15">
    <source>
        <dbReference type="SAM" id="Phobius"/>
    </source>
</evidence>
<dbReference type="GO" id="GO:0004553">
    <property type="term" value="F:hydrolase activity, hydrolyzing O-glycosyl compounds"/>
    <property type="evidence" value="ECO:0007669"/>
    <property type="project" value="InterPro"/>
</dbReference>
<feature type="compositionally biased region" description="Basic and acidic residues" evidence="14">
    <location>
        <begin position="275"/>
        <end position="309"/>
    </location>
</feature>
<keyword evidence="15" id="KW-1133">Transmembrane helix</keyword>
<evidence type="ECO:0000256" key="7">
    <source>
        <dbReference type="ARBA" id="ARBA00022801"/>
    </source>
</evidence>
<accession>A0A1L9WKA0</accession>
<evidence type="ECO:0000256" key="10">
    <source>
        <dbReference type="ARBA" id="ARBA00023295"/>
    </source>
</evidence>
<evidence type="ECO:0000313" key="17">
    <source>
        <dbReference type="Proteomes" id="UP000184546"/>
    </source>
</evidence>
<evidence type="ECO:0000256" key="1">
    <source>
        <dbReference type="ARBA" id="ARBA00004613"/>
    </source>
</evidence>
<dbReference type="OrthoDB" id="195678at2759"/>
<dbReference type="OMA" id="KAPWAPT"/>
<keyword evidence="15" id="KW-0472">Membrane</keyword>
<feature type="transmembrane region" description="Helical" evidence="15">
    <location>
        <begin position="42"/>
        <end position="59"/>
    </location>
</feature>
<keyword evidence="5" id="KW-0858">Xylan degradation</keyword>
<comment type="subcellular location">
    <subcellularLocation>
        <location evidence="1">Secreted</location>
    </subcellularLocation>
</comment>
<comment type="similarity">
    <text evidence="3 13">Belongs to the glycosyl hydrolase 43 family.</text>
</comment>
<evidence type="ECO:0000256" key="12">
    <source>
        <dbReference type="ARBA" id="ARBA00025221"/>
    </source>
</evidence>
<evidence type="ECO:0000313" key="16">
    <source>
        <dbReference type="EMBL" id="OJJ96590.1"/>
    </source>
</evidence>
<dbReference type="GeneID" id="30972414"/>
<feature type="region of interest" description="Disordered" evidence="14">
    <location>
        <begin position="120"/>
        <end position="142"/>
    </location>
</feature>
<dbReference type="InterPro" id="IPR050727">
    <property type="entry name" value="GH43_arabinanases"/>
</dbReference>
<dbReference type="PANTHER" id="PTHR43301">
    <property type="entry name" value="ARABINAN ENDO-1,5-ALPHA-L-ARABINOSIDASE"/>
    <property type="match status" value="1"/>
</dbReference>
<keyword evidence="4" id="KW-0964">Secreted</keyword>
<organism evidence="16 17">
    <name type="scientific">Aspergillus aculeatus (strain ATCC 16872 / CBS 172.66 / WB 5094)</name>
    <dbReference type="NCBI Taxonomy" id="690307"/>
    <lineage>
        <taxon>Eukaryota</taxon>
        <taxon>Fungi</taxon>
        <taxon>Dikarya</taxon>
        <taxon>Ascomycota</taxon>
        <taxon>Pezizomycotina</taxon>
        <taxon>Eurotiomycetes</taxon>
        <taxon>Eurotiomycetidae</taxon>
        <taxon>Eurotiales</taxon>
        <taxon>Aspergillaceae</taxon>
        <taxon>Aspergillus</taxon>
        <taxon>Aspergillus subgen. Circumdati</taxon>
    </lineage>
</organism>
<dbReference type="STRING" id="690307.A0A1L9WKA0"/>
<dbReference type="AlphaFoldDB" id="A0A1L9WKA0"/>
<keyword evidence="6" id="KW-0732">Signal</keyword>
<gene>
    <name evidence="16" type="ORF">ASPACDRAFT_1890974</name>
</gene>
<evidence type="ECO:0000256" key="13">
    <source>
        <dbReference type="RuleBase" id="RU361187"/>
    </source>
</evidence>
<dbReference type="InterPro" id="IPR023296">
    <property type="entry name" value="Glyco_hydro_beta-prop_sf"/>
</dbReference>
<dbReference type="Proteomes" id="UP000184546">
    <property type="component" value="Unassembled WGS sequence"/>
</dbReference>
<feature type="compositionally biased region" description="Basic and acidic residues" evidence="14">
    <location>
        <begin position="80"/>
        <end position="91"/>
    </location>
</feature>
<dbReference type="VEuPathDB" id="FungiDB:ASPACDRAFT_1890974"/>
<keyword evidence="11" id="KW-0624">Polysaccharide degradation</keyword>
<evidence type="ECO:0000256" key="14">
    <source>
        <dbReference type="SAM" id="MobiDB-lite"/>
    </source>
</evidence>
<keyword evidence="15" id="KW-0812">Transmembrane</keyword>
<evidence type="ECO:0008006" key="18">
    <source>
        <dbReference type="Google" id="ProtNLM"/>
    </source>
</evidence>
<evidence type="ECO:0000256" key="8">
    <source>
        <dbReference type="ARBA" id="ARBA00023180"/>
    </source>
</evidence>
<name>A0A1L9WKA0_ASPA1</name>
<feature type="region of interest" description="Disordered" evidence="14">
    <location>
        <begin position="267"/>
        <end position="326"/>
    </location>
</feature>
<evidence type="ECO:0000256" key="3">
    <source>
        <dbReference type="ARBA" id="ARBA00009865"/>
    </source>
</evidence>
<dbReference type="Gene3D" id="2.115.10.20">
    <property type="entry name" value="Glycosyl hydrolase domain, family 43"/>
    <property type="match status" value="1"/>
</dbReference>
<comment type="function">
    <text evidence="12">Endo-1,5-alpha-L-arabinanase involved in degradation of pectin. Its preferred substrate is linear 1,5-alpha-L-arabinan.</text>
</comment>
<sequence length="521" mass="57420">MNATASTRPRLLSMGSTYSEFDEESSGKASPPLLSRHSLRRIVRISALLSLFIFVLYILRNHFRAQPPSSLPDSADTANDGDKANTGHDDPVSPVYPPTNPTELHIHDPSIIITYSHPEPQREPQAQDSNFNPNPNAAHQPRTVRPVKTYYAYGSGPHIPIHTAPALSGPWTKIGTVLTTDSVLPIGDRKAPWAPTVVAHNGTYYCYYATSHSGCRRSAIGVATSSDPGPRGWVDHGVIIRSGVGTGSGLYPMDRANAIDVSVIITSLPPEEEETQKKEEEEVGDKTHPHLLVSREEPPQTEDEGKGEDPNPISTSPPSPKPTEEKGYLTFGSFWTGIWQIPLTPDLLGSDYTGNREVRHLAHEPRAVHPPNPKSNGICGDPTGMHPVEGPFISYRAPWYYLWFSWGKCCGFKPERLPRKGMEYSIRVGRSRSPRGPFVDKQGRDLVEGGGEVVYGSNGEVYAPGGQGVLVHRRYDDVLGVEVEEDVLYYHYLNTSVGYDFHEARLGYNILEYVDGWPVPG</sequence>
<dbReference type="GO" id="GO:0005576">
    <property type="term" value="C:extracellular region"/>
    <property type="evidence" value="ECO:0007669"/>
    <property type="project" value="UniProtKB-SubCell"/>
</dbReference>
<dbReference type="EMBL" id="KV878985">
    <property type="protein sequence ID" value="OJJ96590.1"/>
    <property type="molecule type" value="Genomic_DNA"/>
</dbReference>
<comment type="pathway">
    <text evidence="2">Glycan metabolism; L-arabinan degradation.</text>
</comment>
<protein>
    <recommendedName>
        <fullName evidence="18">Glycoside hydrolase family 43 protein</fullName>
    </recommendedName>
</protein>
<evidence type="ECO:0000256" key="5">
    <source>
        <dbReference type="ARBA" id="ARBA00022651"/>
    </source>
</evidence>
<evidence type="ECO:0000256" key="6">
    <source>
        <dbReference type="ARBA" id="ARBA00022729"/>
    </source>
</evidence>
<keyword evidence="10 13" id="KW-0326">Glycosidase</keyword>
<dbReference type="GO" id="GO:0045493">
    <property type="term" value="P:xylan catabolic process"/>
    <property type="evidence" value="ECO:0007669"/>
    <property type="project" value="UniProtKB-KW"/>
</dbReference>
<keyword evidence="7 13" id="KW-0378">Hydrolase</keyword>
<evidence type="ECO:0000256" key="9">
    <source>
        <dbReference type="ARBA" id="ARBA00023277"/>
    </source>
</evidence>
<keyword evidence="8" id="KW-0325">Glycoprotein</keyword>
<evidence type="ECO:0000256" key="4">
    <source>
        <dbReference type="ARBA" id="ARBA00022525"/>
    </source>
</evidence>
<dbReference type="Pfam" id="PF04616">
    <property type="entry name" value="Glyco_hydro_43"/>
    <property type="match status" value="1"/>
</dbReference>
<dbReference type="SUPFAM" id="SSF75005">
    <property type="entry name" value="Arabinanase/levansucrase/invertase"/>
    <property type="match status" value="1"/>
</dbReference>
<keyword evidence="9" id="KW-0119">Carbohydrate metabolism</keyword>
<proteinExistence type="inferred from homology"/>
<evidence type="ECO:0000256" key="11">
    <source>
        <dbReference type="ARBA" id="ARBA00023326"/>
    </source>
</evidence>
<feature type="region of interest" description="Disordered" evidence="14">
    <location>
        <begin position="67"/>
        <end position="103"/>
    </location>
</feature>
<dbReference type="PANTHER" id="PTHR43301:SF4">
    <property type="entry name" value="ARABINAN ENDO-1,5-ALPHA-L-ARABINOSIDASE B"/>
    <property type="match status" value="1"/>
</dbReference>
<evidence type="ECO:0000256" key="2">
    <source>
        <dbReference type="ARBA" id="ARBA00004834"/>
    </source>
</evidence>
<reference evidence="17" key="1">
    <citation type="journal article" date="2017" name="Genome Biol.">
        <title>Comparative genomics reveals high biological diversity and specific adaptations in the industrially and medically important fungal genus Aspergillus.</title>
        <authorList>
            <person name="de Vries R.P."/>
            <person name="Riley R."/>
            <person name="Wiebenga A."/>
            <person name="Aguilar-Osorio G."/>
            <person name="Amillis S."/>
            <person name="Uchima C.A."/>
            <person name="Anderluh G."/>
            <person name="Asadollahi M."/>
            <person name="Askin M."/>
            <person name="Barry K."/>
            <person name="Battaglia E."/>
            <person name="Bayram O."/>
            <person name="Benocci T."/>
            <person name="Braus-Stromeyer S.A."/>
            <person name="Caldana C."/>
            <person name="Canovas D."/>
            <person name="Cerqueira G.C."/>
            <person name="Chen F."/>
            <person name="Chen W."/>
            <person name="Choi C."/>
            <person name="Clum A."/>
            <person name="Dos Santos R.A."/>
            <person name="Damasio A.R."/>
            <person name="Diallinas G."/>
            <person name="Emri T."/>
            <person name="Fekete E."/>
            <person name="Flipphi M."/>
            <person name="Freyberg S."/>
            <person name="Gallo A."/>
            <person name="Gournas C."/>
            <person name="Habgood R."/>
            <person name="Hainaut M."/>
            <person name="Harispe M.L."/>
            <person name="Henrissat B."/>
            <person name="Hilden K.S."/>
            <person name="Hope R."/>
            <person name="Hossain A."/>
            <person name="Karabika E."/>
            <person name="Karaffa L."/>
            <person name="Karanyi Z."/>
            <person name="Krasevec N."/>
            <person name="Kuo A."/>
            <person name="Kusch H."/>
            <person name="LaButti K."/>
            <person name="Lagendijk E.L."/>
            <person name="Lapidus A."/>
            <person name="Levasseur A."/>
            <person name="Lindquist E."/>
            <person name="Lipzen A."/>
            <person name="Logrieco A.F."/>
            <person name="MacCabe A."/>
            <person name="Maekelae M.R."/>
            <person name="Malavazi I."/>
            <person name="Melin P."/>
            <person name="Meyer V."/>
            <person name="Mielnichuk N."/>
            <person name="Miskei M."/>
            <person name="Molnar A.P."/>
            <person name="Mule G."/>
            <person name="Ngan C.Y."/>
            <person name="Orejas M."/>
            <person name="Orosz E."/>
            <person name="Ouedraogo J.P."/>
            <person name="Overkamp K.M."/>
            <person name="Park H.-S."/>
            <person name="Perrone G."/>
            <person name="Piumi F."/>
            <person name="Punt P.J."/>
            <person name="Ram A.F."/>
            <person name="Ramon A."/>
            <person name="Rauscher S."/>
            <person name="Record E."/>
            <person name="Riano-Pachon D.M."/>
            <person name="Robert V."/>
            <person name="Roehrig J."/>
            <person name="Ruller R."/>
            <person name="Salamov A."/>
            <person name="Salih N.S."/>
            <person name="Samson R.A."/>
            <person name="Sandor E."/>
            <person name="Sanguinetti M."/>
            <person name="Schuetze T."/>
            <person name="Sepcic K."/>
            <person name="Shelest E."/>
            <person name="Sherlock G."/>
            <person name="Sophianopoulou V."/>
            <person name="Squina F.M."/>
            <person name="Sun H."/>
            <person name="Susca A."/>
            <person name="Todd R.B."/>
            <person name="Tsang A."/>
            <person name="Unkles S.E."/>
            <person name="van de Wiele N."/>
            <person name="van Rossen-Uffink D."/>
            <person name="Oliveira J.V."/>
            <person name="Vesth T.C."/>
            <person name="Visser J."/>
            <person name="Yu J.-H."/>
            <person name="Zhou M."/>
            <person name="Andersen M.R."/>
            <person name="Archer D.B."/>
            <person name="Baker S.E."/>
            <person name="Benoit I."/>
            <person name="Brakhage A.A."/>
            <person name="Braus G.H."/>
            <person name="Fischer R."/>
            <person name="Frisvad J.C."/>
            <person name="Goldman G.H."/>
            <person name="Houbraken J."/>
            <person name="Oakley B."/>
            <person name="Pocsi I."/>
            <person name="Scazzocchio C."/>
            <person name="Seiboth B."/>
            <person name="vanKuyk P.A."/>
            <person name="Wortman J."/>
            <person name="Dyer P.S."/>
            <person name="Grigoriev I.V."/>
        </authorList>
    </citation>
    <scope>NUCLEOTIDE SEQUENCE [LARGE SCALE GENOMIC DNA]</scope>
    <source>
        <strain evidence="17">ATCC 16872 / CBS 172.66 / WB 5094</strain>
    </source>
</reference>
<dbReference type="InterPro" id="IPR006710">
    <property type="entry name" value="Glyco_hydro_43"/>
</dbReference>
<keyword evidence="17" id="KW-1185">Reference proteome</keyword>
<dbReference type="RefSeq" id="XP_020052930.1">
    <property type="nucleotide sequence ID" value="XM_020198600.1"/>
</dbReference>